<sequence length="160" mass="17214">MNRIKNSQEIKVNFTCSSLCAYIEAHDEVTVAVSTTLVPITTTTTTATTTTLFHESVAGCRGCRDCYDSVDLTDLTTLARPMPGAVAAAVLWMEMFTPHLANLAHSGAISDGYLLNCDSVTATLIATSRQIQNATGFCCDFNGYVRAPKHCHLLTLPFGC</sequence>
<keyword evidence="2" id="KW-1185">Reference proteome</keyword>
<gene>
    <name evidence="1" type="ORF">CCAP1982_LOCUS7118</name>
</gene>
<reference evidence="1" key="1">
    <citation type="submission" date="2020-11" db="EMBL/GenBank/DDBJ databases">
        <authorList>
            <person name="Whitehead M."/>
        </authorList>
    </citation>
    <scope>NUCLEOTIDE SEQUENCE</scope>
    <source>
        <strain evidence="1">EGII</strain>
    </source>
</reference>
<evidence type="ECO:0000313" key="1">
    <source>
        <dbReference type="EMBL" id="CAD6998531.1"/>
    </source>
</evidence>
<accession>A0A811UID1</accession>
<organism evidence="1 2">
    <name type="scientific">Ceratitis capitata</name>
    <name type="common">Mediterranean fruit fly</name>
    <name type="synonym">Tephritis capitata</name>
    <dbReference type="NCBI Taxonomy" id="7213"/>
    <lineage>
        <taxon>Eukaryota</taxon>
        <taxon>Metazoa</taxon>
        <taxon>Ecdysozoa</taxon>
        <taxon>Arthropoda</taxon>
        <taxon>Hexapoda</taxon>
        <taxon>Insecta</taxon>
        <taxon>Pterygota</taxon>
        <taxon>Neoptera</taxon>
        <taxon>Endopterygota</taxon>
        <taxon>Diptera</taxon>
        <taxon>Brachycera</taxon>
        <taxon>Muscomorpha</taxon>
        <taxon>Tephritoidea</taxon>
        <taxon>Tephritidae</taxon>
        <taxon>Ceratitis</taxon>
        <taxon>Ceratitis</taxon>
    </lineage>
</organism>
<name>A0A811UID1_CERCA</name>
<protein>
    <submittedName>
        <fullName evidence="1">(Mediterranean fruit fly) hypothetical protein</fullName>
    </submittedName>
</protein>
<dbReference type="EMBL" id="CAJHJT010000012">
    <property type="protein sequence ID" value="CAD6998531.1"/>
    <property type="molecule type" value="Genomic_DNA"/>
</dbReference>
<dbReference type="Proteomes" id="UP000606786">
    <property type="component" value="Unassembled WGS sequence"/>
</dbReference>
<evidence type="ECO:0000313" key="2">
    <source>
        <dbReference type="Proteomes" id="UP000606786"/>
    </source>
</evidence>
<proteinExistence type="predicted"/>
<comment type="caution">
    <text evidence="1">The sequence shown here is derived from an EMBL/GenBank/DDBJ whole genome shotgun (WGS) entry which is preliminary data.</text>
</comment>
<dbReference type="AlphaFoldDB" id="A0A811UID1"/>